<dbReference type="GO" id="GO:0009225">
    <property type="term" value="P:nucleotide-sugar metabolic process"/>
    <property type="evidence" value="ECO:0007669"/>
    <property type="project" value="InterPro"/>
</dbReference>
<evidence type="ECO:0000259" key="5">
    <source>
        <dbReference type="Pfam" id="PF13640"/>
    </source>
</evidence>
<reference evidence="7" key="1">
    <citation type="journal article" date="2020" name="Nature">
        <title>Giant virus diversity and host interactions through global metagenomics.</title>
        <authorList>
            <person name="Schulz F."/>
            <person name="Roux S."/>
            <person name="Paez-Espino D."/>
            <person name="Jungbluth S."/>
            <person name="Walsh D.A."/>
            <person name="Denef V.J."/>
            <person name="McMahon K.D."/>
            <person name="Konstantinidis K.T."/>
            <person name="Eloe-Fadrosh E.A."/>
            <person name="Kyrpides N.C."/>
            <person name="Woyke T."/>
        </authorList>
    </citation>
    <scope>NUCLEOTIDE SEQUENCE</scope>
    <source>
        <strain evidence="7">GVMAG-M-3300023179-114</strain>
    </source>
</reference>
<evidence type="ECO:0008006" key="8">
    <source>
        <dbReference type="Google" id="ProtNLM"/>
    </source>
</evidence>
<dbReference type="FunFam" id="3.40.50.720:FF:000304">
    <property type="entry name" value="UDP-glucose 4,6-dehydratase"/>
    <property type="match status" value="1"/>
</dbReference>
<dbReference type="EMBL" id="MN739720">
    <property type="protein sequence ID" value="QHT22775.1"/>
    <property type="molecule type" value="Genomic_DNA"/>
</dbReference>
<organism evidence="7">
    <name type="scientific">viral metagenome</name>
    <dbReference type="NCBI Taxonomy" id="1070528"/>
    <lineage>
        <taxon>unclassified sequences</taxon>
        <taxon>metagenomes</taxon>
        <taxon>organismal metagenomes</taxon>
    </lineage>
</organism>
<dbReference type="InterPro" id="IPR044862">
    <property type="entry name" value="Pro_4_hyd_alph_FE2OG_OXY"/>
</dbReference>
<accession>A0A6C0E5T3</accession>
<comment type="cofactor">
    <cofactor evidence="1">
        <name>NAD(+)</name>
        <dbReference type="ChEBI" id="CHEBI:57540"/>
    </cofactor>
</comment>
<dbReference type="Pfam" id="PF04321">
    <property type="entry name" value="RmlD_sub_bind"/>
    <property type="match status" value="1"/>
</dbReference>
<evidence type="ECO:0000259" key="6">
    <source>
        <dbReference type="Pfam" id="PF16363"/>
    </source>
</evidence>
<dbReference type="PANTHER" id="PTHR43000">
    <property type="entry name" value="DTDP-D-GLUCOSE 4,6-DEHYDRATASE-RELATED"/>
    <property type="match status" value="1"/>
</dbReference>
<dbReference type="CDD" id="cd05246">
    <property type="entry name" value="dTDP_GD_SDR_e"/>
    <property type="match status" value="1"/>
</dbReference>
<sequence length="907" mass="105206">MKILVYGTNGWIGRQMIKIIEKHNINFYCGKSRIDNKNELIREIDTVQPSHVISLTGRTHGTINGKIYTTIDYLEQKNKLNENIRDNLYSPLLLAEICRKKQIHYTYLGTGCIFSYDKLHSYGIETNGFTEDDTPNFFGSSYSIVKGFTDRLMHYYTNVLNLRIRMPITGEKHPRNFITKIVNYDRVCSVPNSMTVLPELLGYALDMIMKNQTGTINLTNPGLISHDEILCMYKEIVDNTFTWKNFSQTEQRSILDADRSNNFLDTTKLEYLYPKVSNIKDAVRKCLMEYKENLNTKINLLVTGGCGFIGSNFINYYFQKNKVNTLVNLDAIYYCANENNVYKSIRNSPNYTLIKGNLCDSSLINDLLHKHNITHVIHFAAQSHVQNSFEDSIKFTYDNVLGSHTLLECCRKYGKIRKFIHVSTDEVYGESMNTIDESHKTEHSVLCPTNPYAATKAGAELIAQSYNHSYKMPIIITRGNNVYGQHQYPEKLIPCFIKLLKENKKVTIQGNGTAVRAFLHAYDTAKAFEAILEKGKIGEIYNIGCDEGMEFSVMDIAKMLIKKIKGTDDYNSWIEYVQDRPYNDMRYYISNQKLKELGWNIEIDLETGLDDLINTDYKLSLIDLYLMKNTPNKTSFFGEWINNLSELQTKFTEALPFEHIIIPNFLNMNYAEKLYELFPSNIEDKEWHKYNNPIELKYAFDDIGQLPSAIKDVFYLLSTKEISDKFSVLSKIPNLEHDPYLHGAGLHVHPTSGRLHIHLDYEKHPYLNKQRRLNVILYLTKEWNPEWNGETQLWDKDMKECVVKSQVEFNTAIIFKTNEVSWHGLPEIITCPKGTLRKTLAYYYISPLESEAKEEKIGNDGTGYRTKATFTKRPQDTFCEKIDKLYKIRPHRLINQTDIEELGIRWN</sequence>
<dbReference type="SUPFAM" id="SSF51735">
    <property type="entry name" value="NAD(P)-binding Rossmann-fold domains"/>
    <property type="match status" value="2"/>
</dbReference>
<evidence type="ECO:0000259" key="4">
    <source>
        <dbReference type="Pfam" id="PF04321"/>
    </source>
</evidence>
<keyword evidence="3" id="KW-0456">Lyase</keyword>
<dbReference type="AlphaFoldDB" id="A0A6C0E5T3"/>
<evidence type="ECO:0000256" key="2">
    <source>
        <dbReference type="ARBA" id="ARBA00023027"/>
    </source>
</evidence>
<evidence type="ECO:0000256" key="1">
    <source>
        <dbReference type="ARBA" id="ARBA00001911"/>
    </source>
</evidence>
<dbReference type="InterPro" id="IPR016040">
    <property type="entry name" value="NAD(P)-bd_dom"/>
</dbReference>
<protein>
    <recommendedName>
        <fullName evidence="8">NAD(P)-binding domain-containing protein</fullName>
    </recommendedName>
</protein>
<dbReference type="InterPro" id="IPR029903">
    <property type="entry name" value="RmlD-like-bd"/>
</dbReference>
<dbReference type="GO" id="GO:0008460">
    <property type="term" value="F:dTDP-glucose 4,6-dehydratase activity"/>
    <property type="evidence" value="ECO:0007669"/>
    <property type="project" value="InterPro"/>
</dbReference>
<proteinExistence type="predicted"/>
<dbReference type="Gene3D" id="3.40.50.720">
    <property type="entry name" value="NAD(P)-binding Rossmann-like Domain"/>
    <property type="match status" value="2"/>
</dbReference>
<evidence type="ECO:0000256" key="3">
    <source>
        <dbReference type="ARBA" id="ARBA00023239"/>
    </source>
</evidence>
<feature type="domain" description="RmlD-like substrate binding" evidence="4">
    <location>
        <begin position="1"/>
        <end position="135"/>
    </location>
</feature>
<keyword evidence="2" id="KW-0520">NAD</keyword>
<dbReference type="Pfam" id="PF13640">
    <property type="entry name" value="2OG-FeII_Oxy_3"/>
    <property type="match status" value="1"/>
</dbReference>
<dbReference type="Gene3D" id="2.60.120.620">
    <property type="entry name" value="q2cbj1_9rhob like domain"/>
    <property type="match status" value="1"/>
</dbReference>
<name>A0A6C0E5T3_9ZZZZ</name>
<evidence type="ECO:0000313" key="7">
    <source>
        <dbReference type="EMBL" id="QHT22775.1"/>
    </source>
</evidence>
<dbReference type="Pfam" id="PF16363">
    <property type="entry name" value="GDP_Man_Dehyd"/>
    <property type="match status" value="1"/>
</dbReference>
<dbReference type="Gene3D" id="3.90.25.10">
    <property type="entry name" value="UDP-galactose 4-epimerase, domain 1"/>
    <property type="match status" value="1"/>
</dbReference>
<dbReference type="InterPro" id="IPR036291">
    <property type="entry name" value="NAD(P)-bd_dom_sf"/>
</dbReference>
<feature type="domain" description="Prolyl 4-hydroxylase alpha subunit Fe(2+) 2OG dioxygenase" evidence="5">
    <location>
        <begin position="746"/>
        <end position="843"/>
    </location>
</feature>
<feature type="domain" description="NAD(P)-binding" evidence="6">
    <location>
        <begin position="301"/>
        <end position="611"/>
    </location>
</feature>
<dbReference type="InterPro" id="IPR005888">
    <property type="entry name" value="dTDP_Gluc_deHydtase"/>
</dbReference>